<dbReference type="InterPro" id="IPR026349">
    <property type="entry name" value="CHP04255"/>
</dbReference>
<evidence type="ECO:0000313" key="2">
    <source>
        <dbReference type="Proteomes" id="UP000542342"/>
    </source>
</evidence>
<evidence type="ECO:0000313" key="1">
    <source>
        <dbReference type="EMBL" id="MBA2226665.1"/>
    </source>
</evidence>
<dbReference type="NCBIfam" id="TIGR04255">
    <property type="entry name" value="sporadTIGR04255"/>
    <property type="match status" value="1"/>
</dbReference>
<organism evidence="1 2">
    <name type="scientific">Thermogemmata fonticola</name>
    <dbReference type="NCBI Taxonomy" id="2755323"/>
    <lineage>
        <taxon>Bacteria</taxon>
        <taxon>Pseudomonadati</taxon>
        <taxon>Planctomycetota</taxon>
        <taxon>Planctomycetia</taxon>
        <taxon>Gemmatales</taxon>
        <taxon>Gemmataceae</taxon>
        <taxon>Thermogemmata</taxon>
    </lineage>
</organism>
<name>A0A7V8VEP0_9BACT</name>
<gene>
    <name evidence="1" type="ORF">H0921_10880</name>
</gene>
<keyword evidence="2" id="KW-1185">Reference proteome</keyword>
<sequence>MTGMAEIPSLPPIPRRLRREPLIEAIWQAVFEKLPVPGDFLAGILYAELCQGRQDWQSQRLPTADIPAAVAEQNPHLRYAAKYRIEVPGEPVLYQVGDRIVSVHCLRPYIGWSAFREKIGRVQEALAKTGSIPGPARHILRYPDFVPLKEMPDLSGLQVQLAIGQQVIRGEPLELRVELAYQGHVHTLRVVTQARVRLGEGTDKQEGTVVDLETRADCSQDWSRIAEQLDGMHQASKALFFQQLFQPEMIARWEPEY</sequence>
<accession>A0A7V8VEP0</accession>
<protein>
    <submittedName>
        <fullName evidence="1">TIGR04255 family protein</fullName>
    </submittedName>
</protein>
<reference evidence="1 2" key="1">
    <citation type="submission" date="2020-07" db="EMBL/GenBank/DDBJ databases">
        <title>Thermogemmata thermophila gen. nov., sp. nov., a novel moderate thermophilic planctomycete from a Kamchatka hot spring.</title>
        <authorList>
            <person name="Elcheninov A.G."/>
            <person name="Podosokorskaya O.A."/>
            <person name="Kovaleva O.L."/>
            <person name="Novikov A."/>
            <person name="Bonch-Osmolovskaya E.A."/>
            <person name="Toshchakov S.V."/>
            <person name="Kublanov I.V."/>
        </authorList>
    </citation>
    <scope>NUCLEOTIDE SEQUENCE [LARGE SCALE GENOMIC DNA]</scope>
    <source>
        <strain evidence="1 2">2918</strain>
    </source>
</reference>
<dbReference type="Proteomes" id="UP000542342">
    <property type="component" value="Unassembled WGS sequence"/>
</dbReference>
<dbReference type="RefSeq" id="WP_194538110.1">
    <property type="nucleotide sequence ID" value="NZ_JACEFB010000007.1"/>
</dbReference>
<proteinExistence type="predicted"/>
<dbReference type="EMBL" id="JACEFB010000007">
    <property type="protein sequence ID" value="MBA2226665.1"/>
    <property type="molecule type" value="Genomic_DNA"/>
</dbReference>
<comment type="caution">
    <text evidence="1">The sequence shown here is derived from an EMBL/GenBank/DDBJ whole genome shotgun (WGS) entry which is preliminary data.</text>
</comment>
<dbReference type="AlphaFoldDB" id="A0A7V8VEP0"/>